<dbReference type="InParanoid" id="A0A395JIA1"/>
<dbReference type="PANTHER" id="PTHR11777">
    <property type="entry name" value="ALANYL-TRNA SYNTHETASE"/>
    <property type="match status" value="1"/>
</dbReference>
<dbReference type="FunFam" id="2.40.30.130:FF:000001">
    <property type="entry name" value="Alanine--tRNA ligase"/>
    <property type="match status" value="1"/>
</dbReference>
<dbReference type="Gene3D" id="3.30.930.10">
    <property type="entry name" value="Bira Bifunctional Protein, Domain 2"/>
    <property type="match status" value="1"/>
</dbReference>
<dbReference type="Gene3D" id="2.40.30.130">
    <property type="match status" value="1"/>
</dbReference>
<evidence type="ECO:0000256" key="3">
    <source>
        <dbReference type="ARBA" id="ARBA00022555"/>
    </source>
</evidence>
<feature type="binding site" evidence="12">
    <location>
        <position position="559"/>
    </location>
    <ligand>
        <name>Zn(2+)</name>
        <dbReference type="ChEBI" id="CHEBI:29105"/>
    </ligand>
</feature>
<comment type="similarity">
    <text evidence="2 12">Belongs to the class-II aminoacyl-tRNA synthetase family.</text>
</comment>
<dbReference type="InterPro" id="IPR045864">
    <property type="entry name" value="aa-tRNA-synth_II/BPL/LPL"/>
</dbReference>
<dbReference type="SUPFAM" id="SSF55186">
    <property type="entry name" value="ThrRS/AlaRS common domain"/>
    <property type="match status" value="1"/>
</dbReference>
<evidence type="ECO:0000256" key="1">
    <source>
        <dbReference type="ARBA" id="ARBA00004496"/>
    </source>
</evidence>
<comment type="caution">
    <text evidence="14">The sequence shown here is derived from an EMBL/GenBank/DDBJ whole genome shotgun (WGS) entry which is preliminary data.</text>
</comment>
<keyword evidence="5 12" id="KW-0479">Metal-binding</keyword>
<evidence type="ECO:0000256" key="5">
    <source>
        <dbReference type="ARBA" id="ARBA00022723"/>
    </source>
</evidence>
<evidence type="ECO:0000256" key="11">
    <source>
        <dbReference type="ARBA" id="ARBA00023146"/>
    </source>
</evidence>
<protein>
    <recommendedName>
        <fullName evidence="12">Alanine--tRNA ligase</fullName>
        <ecNumber evidence="12">6.1.1.7</ecNumber>
    </recommendedName>
    <alternativeName>
        <fullName evidence="12">Alanyl-tRNA synthetase</fullName>
        <shortName evidence="12">AlaRS</shortName>
    </alternativeName>
</protein>
<comment type="catalytic activity">
    <reaction evidence="12">
        <text>tRNA(Ala) + L-alanine + ATP = L-alanyl-tRNA(Ala) + AMP + diphosphate</text>
        <dbReference type="Rhea" id="RHEA:12540"/>
        <dbReference type="Rhea" id="RHEA-COMP:9657"/>
        <dbReference type="Rhea" id="RHEA-COMP:9923"/>
        <dbReference type="ChEBI" id="CHEBI:30616"/>
        <dbReference type="ChEBI" id="CHEBI:33019"/>
        <dbReference type="ChEBI" id="CHEBI:57972"/>
        <dbReference type="ChEBI" id="CHEBI:78442"/>
        <dbReference type="ChEBI" id="CHEBI:78497"/>
        <dbReference type="ChEBI" id="CHEBI:456215"/>
        <dbReference type="EC" id="6.1.1.7"/>
    </reaction>
</comment>
<dbReference type="Pfam" id="PF02272">
    <property type="entry name" value="DHHA1"/>
    <property type="match status" value="1"/>
</dbReference>
<keyword evidence="11 12" id="KW-0030">Aminoacyl-tRNA synthetase</keyword>
<comment type="domain">
    <text evidence="12">Consists of three domains; the N-terminal catalytic domain, the editing domain and the C-terminal C-Ala domain. The editing domain removes incorrectly charged amino acids, while the C-Ala domain, along with tRNA(Ala), serves as a bridge to cooperatively bring together the editing and aminoacylation centers thus stimulating deacylation of misacylated tRNAs.</text>
</comment>
<dbReference type="SMART" id="SM00863">
    <property type="entry name" value="tRNA_SAD"/>
    <property type="match status" value="1"/>
</dbReference>
<dbReference type="PROSITE" id="PS50860">
    <property type="entry name" value="AA_TRNA_LIGASE_II_ALA"/>
    <property type="match status" value="1"/>
</dbReference>
<dbReference type="OrthoDB" id="9803884at2"/>
<reference evidence="14 15" key="1">
    <citation type="submission" date="2018-06" db="EMBL/GenBank/DDBJ databases">
        <title>Genomic Encyclopedia of Type Strains, Phase IV (KMG-IV): sequencing the most valuable type-strain genomes for metagenomic binning, comparative biology and taxonomic classification.</title>
        <authorList>
            <person name="Goeker M."/>
        </authorList>
    </citation>
    <scope>NUCLEOTIDE SEQUENCE [LARGE SCALE GENOMIC DNA]</scope>
    <source>
        <strain evidence="14 15">DSM 24032</strain>
    </source>
</reference>
<dbReference type="AlphaFoldDB" id="A0A395JIA1"/>
<dbReference type="Gene3D" id="6.10.250.550">
    <property type="match status" value="1"/>
</dbReference>
<dbReference type="SUPFAM" id="SSF55681">
    <property type="entry name" value="Class II aaRS and biotin synthetases"/>
    <property type="match status" value="1"/>
</dbReference>
<dbReference type="PRINTS" id="PR00980">
    <property type="entry name" value="TRNASYNTHALA"/>
</dbReference>
<dbReference type="GO" id="GO:0008270">
    <property type="term" value="F:zinc ion binding"/>
    <property type="evidence" value="ECO:0007669"/>
    <property type="project" value="UniProtKB-UniRule"/>
</dbReference>
<keyword evidence="8 12" id="KW-0067">ATP-binding</keyword>
<proteinExistence type="inferred from homology"/>
<feature type="domain" description="Alanyl-transfer RNA synthetases family profile" evidence="13">
    <location>
        <begin position="2"/>
        <end position="700"/>
    </location>
</feature>
<keyword evidence="10 12" id="KW-0648">Protein biosynthesis</keyword>
<dbReference type="InterPro" id="IPR009000">
    <property type="entry name" value="Transl_B-barrel_sf"/>
</dbReference>
<dbReference type="EMBL" id="QNRT01000004">
    <property type="protein sequence ID" value="RBP49319.1"/>
    <property type="molecule type" value="Genomic_DNA"/>
</dbReference>
<dbReference type="GO" id="GO:0005524">
    <property type="term" value="F:ATP binding"/>
    <property type="evidence" value="ECO:0007669"/>
    <property type="project" value="UniProtKB-UniRule"/>
</dbReference>
<dbReference type="GO" id="GO:0045892">
    <property type="term" value="P:negative regulation of DNA-templated transcription"/>
    <property type="evidence" value="ECO:0007669"/>
    <property type="project" value="TreeGrafter"/>
</dbReference>
<sequence>MMKTADIRQRFLEFFTERGHTQVASSSLVPGDDPTLLFTNAGMVQFKDLFLGNQQADYVRATSSQRCVRAGGKHNDLENVGYTARHHTFFEMLGNFSFGDYFKREAIEFAWQFLTVELGLPAEKLWVTVYEKDDEAADIWLNEMGVSEERFARIGEKDNFWSMGDVGPCGPCSEIFYDHGEQYWGGPPGTPDEDGDRFIEIWNLVFMQYDRSSDGTLTPLPKPSVDTGMGLERIAAVMQHVNNNYEIDLFDNLISEICSVLGVQDRKHHSVRVIADHIRSCSFLIVDGVLPSREGRGYVVRRIIRRAIRHGYQLGGETPFFYKLVAALVKEMGAAYPELIEQQSVIEDALKKEELRFAETLDQGLKILDQKASEISGKQLPGDVVFLLYDTYGFPADLTADVARERGLTIDQAGFEALMEQQRERARASSQFAAQDSVVIQVEAPTEFVGYDNLTNSGNVLAINLGGDDVARAESESDIIVVLDTTPFYAEGGGQVGDAGILKSDSGTVAIDDCRKAPNGAFYHIGRVVDGYLSVGDQVQISVDAEARHATQANHSATHLLHAALKLVLGKHVQQKGSLVNSERLRFDFSHDAPVSPEQITEIEGLVNAEIFSQQTVSSEIMAIDQAKAAGAEALFGEKYGAEVRTISMGQFSLELCGGTHVGNTSEIGLFKIISESGVAAGVRRIEAVTRRGAVAWANEQASMLRNAAGMLKTDPASLSKRIEQLQGNLKSLEADKKKLQTLLASGAGGSDLESKVKTVGEISLLTAVLEGADKDLLRQTIDSFKDKHQAGIIVLGAEIDGKVKLSAGVSKSISKAYPAGKIIQHITALADGRGGGRPDMAEGGIPDASNLTVCLDAVEPWVVAQS</sequence>
<dbReference type="SUPFAM" id="SSF101353">
    <property type="entry name" value="Putative anticodon-binding domain of alanyl-tRNA synthetase (AlaRS)"/>
    <property type="match status" value="1"/>
</dbReference>
<evidence type="ECO:0000256" key="2">
    <source>
        <dbReference type="ARBA" id="ARBA00008226"/>
    </source>
</evidence>
<keyword evidence="4 12" id="KW-0436">Ligase</keyword>
<dbReference type="GO" id="GO:0005829">
    <property type="term" value="C:cytosol"/>
    <property type="evidence" value="ECO:0007669"/>
    <property type="project" value="TreeGrafter"/>
</dbReference>
<dbReference type="InterPro" id="IPR012947">
    <property type="entry name" value="tRNA_SAD"/>
</dbReference>
<accession>A0A395JIA1</accession>
<keyword evidence="6 12" id="KW-0547">Nucleotide-binding</keyword>
<dbReference type="FunFam" id="3.30.930.10:FF:000004">
    <property type="entry name" value="Alanine--tRNA ligase"/>
    <property type="match status" value="1"/>
</dbReference>
<evidence type="ECO:0000256" key="7">
    <source>
        <dbReference type="ARBA" id="ARBA00022833"/>
    </source>
</evidence>
<dbReference type="Gene3D" id="3.30.980.10">
    <property type="entry name" value="Threonyl-trna Synthetase, Chain A, domain 2"/>
    <property type="match status" value="1"/>
</dbReference>
<dbReference type="NCBIfam" id="TIGR00344">
    <property type="entry name" value="alaS"/>
    <property type="match status" value="1"/>
</dbReference>
<feature type="binding site" evidence="12">
    <location>
        <position position="555"/>
    </location>
    <ligand>
        <name>Zn(2+)</name>
        <dbReference type="ChEBI" id="CHEBI:29105"/>
    </ligand>
</feature>
<dbReference type="FunFam" id="3.30.980.10:FF:000004">
    <property type="entry name" value="Alanine--tRNA ligase, cytoplasmic"/>
    <property type="match status" value="1"/>
</dbReference>
<dbReference type="InterPro" id="IPR003156">
    <property type="entry name" value="DHHA1_dom"/>
</dbReference>
<dbReference type="InterPro" id="IPR002318">
    <property type="entry name" value="Ala-tRNA-lgiase_IIc"/>
</dbReference>
<dbReference type="HAMAP" id="MF_00036_B">
    <property type="entry name" value="Ala_tRNA_synth_B"/>
    <property type="match status" value="1"/>
</dbReference>
<dbReference type="SUPFAM" id="SSF50447">
    <property type="entry name" value="Translation proteins"/>
    <property type="match status" value="1"/>
</dbReference>
<dbReference type="Gene3D" id="3.30.54.20">
    <property type="match status" value="1"/>
</dbReference>
<keyword evidence="9 12" id="KW-0694">RNA-binding</keyword>
<dbReference type="Proteomes" id="UP000253083">
    <property type="component" value="Unassembled WGS sequence"/>
</dbReference>
<keyword evidence="12" id="KW-0963">Cytoplasm</keyword>
<evidence type="ECO:0000256" key="8">
    <source>
        <dbReference type="ARBA" id="ARBA00022840"/>
    </source>
</evidence>
<dbReference type="CDD" id="cd00673">
    <property type="entry name" value="AlaRS_core"/>
    <property type="match status" value="1"/>
</dbReference>
<evidence type="ECO:0000256" key="6">
    <source>
        <dbReference type="ARBA" id="ARBA00022741"/>
    </source>
</evidence>
<comment type="subcellular location">
    <subcellularLocation>
        <location evidence="1 12">Cytoplasm</location>
    </subcellularLocation>
</comment>
<dbReference type="GO" id="GO:0000049">
    <property type="term" value="F:tRNA binding"/>
    <property type="evidence" value="ECO:0007669"/>
    <property type="project" value="UniProtKB-KW"/>
</dbReference>
<keyword evidence="15" id="KW-1185">Reference proteome</keyword>
<gene>
    <name evidence="12" type="primary">alaS</name>
    <name evidence="14" type="ORF">DFR28_104248</name>
</gene>
<dbReference type="PANTHER" id="PTHR11777:SF9">
    <property type="entry name" value="ALANINE--TRNA LIGASE, CYTOPLASMIC"/>
    <property type="match status" value="1"/>
</dbReference>
<evidence type="ECO:0000256" key="4">
    <source>
        <dbReference type="ARBA" id="ARBA00022598"/>
    </source>
</evidence>
<dbReference type="Pfam" id="PF01411">
    <property type="entry name" value="tRNA-synt_2c"/>
    <property type="match status" value="1"/>
</dbReference>
<feature type="binding site" evidence="12">
    <location>
        <position position="657"/>
    </location>
    <ligand>
        <name>Zn(2+)</name>
        <dbReference type="ChEBI" id="CHEBI:29105"/>
    </ligand>
</feature>
<dbReference type="GO" id="GO:0006419">
    <property type="term" value="P:alanyl-tRNA aminoacylation"/>
    <property type="evidence" value="ECO:0007669"/>
    <property type="project" value="UniProtKB-UniRule"/>
</dbReference>
<comment type="cofactor">
    <cofactor evidence="12">
        <name>Zn(2+)</name>
        <dbReference type="ChEBI" id="CHEBI:29105"/>
    </cofactor>
    <text evidence="12">Binds 1 zinc ion per subunit.</text>
</comment>
<evidence type="ECO:0000256" key="9">
    <source>
        <dbReference type="ARBA" id="ARBA00022884"/>
    </source>
</evidence>
<dbReference type="Pfam" id="PF07973">
    <property type="entry name" value="tRNA_SAD"/>
    <property type="match status" value="1"/>
</dbReference>
<evidence type="ECO:0000313" key="15">
    <source>
        <dbReference type="Proteomes" id="UP000253083"/>
    </source>
</evidence>
<name>A0A395JIA1_9GAMM</name>
<dbReference type="FunFam" id="3.30.54.20:FF:000001">
    <property type="entry name" value="Alanine--tRNA ligase"/>
    <property type="match status" value="1"/>
</dbReference>
<dbReference type="EC" id="6.1.1.7" evidence="12"/>
<dbReference type="Gene3D" id="3.10.310.40">
    <property type="match status" value="1"/>
</dbReference>
<dbReference type="FunFam" id="3.10.310.40:FF:000001">
    <property type="entry name" value="Alanine--tRNA ligase"/>
    <property type="match status" value="1"/>
</dbReference>
<dbReference type="GO" id="GO:0002161">
    <property type="term" value="F:aminoacyl-tRNA deacylase activity"/>
    <property type="evidence" value="ECO:0007669"/>
    <property type="project" value="TreeGrafter"/>
</dbReference>
<feature type="binding site" evidence="12">
    <location>
        <position position="661"/>
    </location>
    <ligand>
        <name>Zn(2+)</name>
        <dbReference type="ChEBI" id="CHEBI:29105"/>
    </ligand>
</feature>
<dbReference type="GO" id="GO:0004813">
    <property type="term" value="F:alanine-tRNA ligase activity"/>
    <property type="evidence" value="ECO:0007669"/>
    <property type="project" value="UniProtKB-UniRule"/>
</dbReference>
<dbReference type="InterPro" id="IPR018165">
    <property type="entry name" value="Ala-tRNA-synth_IIc_core"/>
</dbReference>
<dbReference type="FunCoup" id="A0A395JIA1">
    <property type="interactions" value="626"/>
</dbReference>
<evidence type="ECO:0000259" key="13">
    <source>
        <dbReference type="PROSITE" id="PS50860"/>
    </source>
</evidence>
<dbReference type="InterPro" id="IPR018163">
    <property type="entry name" value="Thr/Ala-tRNA-synth_IIc_edit"/>
</dbReference>
<keyword evidence="3 12" id="KW-0820">tRNA-binding</keyword>
<dbReference type="InterPro" id="IPR018164">
    <property type="entry name" value="Ala-tRNA-synth_IIc_N"/>
</dbReference>
<keyword evidence="7 12" id="KW-0862">Zinc</keyword>
<organism evidence="14 15">
    <name type="scientific">Arenicella xantha</name>
    <dbReference type="NCBI Taxonomy" id="644221"/>
    <lineage>
        <taxon>Bacteria</taxon>
        <taxon>Pseudomonadati</taxon>
        <taxon>Pseudomonadota</taxon>
        <taxon>Gammaproteobacteria</taxon>
        <taxon>Arenicellales</taxon>
        <taxon>Arenicellaceae</taxon>
        <taxon>Arenicella</taxon>
    </lineage>
</organism>
<dbReference type="InterPro" id="IPR050058">
    <property type="entry name" value="Ala-tRNA_ligase"/>
</dbReference>
<dbReference type="InterPro" id="IPR018162">
    <property type="entry name" value="Ala-tRNA-ligase_IIc_anticod-bd"/>
</dbReference>
<comment type="function">
    <text evidence="12">Catalyzes the attachment of alanine to tRNA(Ala) in a two-step reaction: alanine is first activated by ATP to form Ala-AMP and then transferred to the acceptor end of tRNA(Ala). Also edits incorrectly charged Ser-tRNA(Ala) and Gly-tRNA(Ala) via its editing domain.</text>
</comment>
<evidence type="ECO:0000256" key="12">
    <source>
        <dbReference type="HAMAP-Rule" id="MF_00036"/>
    </source>
</evidence>
<dbReference type="RefSeq" id="WP_113955180.1">
    <property type="nucleotide sequence ID" value="NZ_QNRT01000004.1"/>
</dbReference>
<dbReference type="InterPro" id="IPR023033">
    <property type="entry name" value="Ala_tRNA_ligase_euk/bac"/>
</dbReference>
<evidence type="ECO:0000313" key="14">
    <source>
        <dbReference type="EMBL" id="RBP49319.1"/>
    </source>
</evidence>
<evidence type="ECO:0000256" key="10">
    <source>
        <dbReference type="ARBA" id="ARBA00022917"/>
    </source>
</evidence>